<dbReference type="PANTHER" id="PTHR38118:SF3">
    <property type="entry name" value="ANCHORED CELL WALL PROTEIN 11"/>
    <property type="match status" value="1"/>
</dbReference>
<dbReference type="Pfam" id="PF24808">
    <property type="entry name" value="DUF7707"/>
    <property type="match status" value="1"/>
</dbReference>
<feature type="domain" description="DUF7707" evidence="3">
    <location>
        <begin position="23"/>
        <end position="123"/>
    </location>
</feature>
<dbReference type="RefSeq" id="XP_070912606.1">
    <property type="nucleotide sequence ID" value="XM_071056505.1"/>
</dbReference>
<dbReference type="GeneID" id="98171828"/>
<name>A0ABQ0FZF5_9PEZI</name>
<dbReference type="EMBL" id="BAAFSV010000001">
    <property type="protein sequence ID" value="GAB1310873.1"/>
    <property type="molecule type" value="Genomic_DNA"/>
</dbReference>
<keyword evidence="2" id="KW-0732">Signal</keyword>
<evidence type="ECO:0000256" key="1">
    <source>
        <dbReference type="SAM" id="MobiDB-lite"/>
    </source>
</evidence>
<feature type="compositionally biased region" description="Polar residues" evidence="1">
    <location>
        <begin position="161"/>
        <end position="170"/>
    </location>
</feature>
<feature type="region of interest" description="Disordered" evidence="1">
    <location>
        <begin position="121"/>
        <end position="172"/>
    </location>
</feature>
<comment type="caution">
    <text evidence="4">The sequence shown here is derived from an EMBL/GenBank/DDBJ whole genome shotgun (WGS) entry which is preliminary data.</text>
</comment>
<accession>A0ABQ0FZF5</accession>
<feature type="compositionally biased region" description="Low complexity" evidence="1">
    <location>
        <begin position="142"/>
        <end position="160"/>
    </location>
</feature>
<dbReference type="InterPro" id="IPR056124">
    <property type="entry name" value="DUF7707"/>
</dbReference>
<protein>
    <recommendedName>
        <fullName evidence="3">DUF7707 domain-containing protein</fullName>
    </recommendedName>
</protein>
<keyword evidence="5" id="KW-1185">Reference proteome</keyword>
<sequence length="197" mass="19793">MRFLLPTLSAAFALAAAQSQNITVNPGTVDPGTRAGWCGAQFNTCRMLCANSLTANTCDSDTLEYDCRCSNGSAPGLQYYIQTMPTFICERAFSDCIAANTASAQAQEECETNIRSQCGTLDPAEAQTGGGGQTGGDDSSEDSTSTGASSSATQPPAAGSDSTPSTSTSAGVAAPTNAAYLGNGIAVVAAGVFAALL</sequence>
<evidence type="ECO:0000256" key="2">
    <source>
        <dbReference type="SAM" id="SignalP"/>
    </source>
</evidence>
<evidence type="ECO:0000313" key="5">
    <source>
        <dbReference type="Proteomes" id="UP001628179"/>
    </source>
</evidence>
<reference evidence="4 5" key="1">
    <citation type="submission" date="2024-09" db="EMBL/GenBank/DDBJ databases">
        <title>Itraconazole resistance in Madurella fahalii resulting from another homologue of gene encoding cytochrome P450 14-alpha sterol demethylase (CYP51).</title>
        <authorList>
            <person name="Yoshioka I."/>
            <person name="Fahal A.H."/>
            <person name="Kaneko S."/>
            <person name="Yaguchi T."/>
        </authorList>
    </citation>
    <scope>NUCLEOTIDE SEQUENCE [LARGE SCALE GENOMIC DNA]</scope>
    <source>
        <strain evidence="4 5">IFM 68171</strain>
    </source>
</reference>
<dbReference type="PANTHER" id="PTHR38118">
    <property type="entry name" value="ANCHORED CELL WALL PROTEIN 11-RELATED"/>
    <property type="match status" value="1"/>
</dbReference>
<feature type="chain" id="PRO_5046891975" description="DUF7707 domain-containing protein" evidence="2">
    <location>
        <begin position="20"/>
        <end position="197"/>
    </location>
</feature>
<gene>
    <name evidence="4" type="ORF">MFIFM68171_01083</name>
</gene>
<evidence type="ECO:0000313" key="4">
    <source>
        <dbReference type="EMBL" id="GAB1310873.1"/>
    </source>
</evidence>
<evidence type="ECO:0000259" key="3">
    <source>
        <dbReference type="Pfam" id="PF24808"/>
    </source>
</evidence>
<feature type="signal peptide" evidence="2">
    <location>
        <begin position="1"/>
        <end position="19"/>
    </location>
</feature>
<proteinExistence type="predicted"/>
<organism evidence="4 5">
    <name type="scientific">Madurella fahalii</name>
    <dbReference type="NCBI Taxonomy" id="1157608"/>
    <lineage>
        <taxon>Eukaryota</taxon>
        <taxon>Fungi</taxon>
        <taxon>Dikarya</taxon>
        <taxon>Ascomycota</taxon>
        <taxon>Pezizomycotina</taxon>
        <taxon>Sordariomycetes</taxon>
        <taxon>Sordariomycetidae</taxon>
        <taxon>Sordariales</taxon>
        <taxon>Sordariales incertae sedis</taxon>
        <taxon>Madurella</taxon>
    </lineage>
</organism>
<dbReference type="Proteomes" id="UP001628179">
    <property type="component" value="Unassembled WGS sequence"/>
</dbReference>